<name>A0AC35UHN6_9BILA</name>
<organism evidence="1 2">
    <name type="scientific">Rhabditophanes sp. KR3021</name>
    <dbReference type="NCBI Taxonomy" id="114890"/>
    <lineage>
        <taxon>Eukaryota</taxon>
        <taxon>Metazoa</taxon>
        <taxon>Ecdysozoa</taxon>
        <taxon>Nematoda</taxon>
        <taxon>Chromadorea</taxon>
        <taxon>Rhabditida</taxon>
        <taxon>Tylenchina</taxon>
        <taxon>Panagrolaimomorpha</taxon>
        <taxon>Strongyloidoidea</taxon>
        <taxon>Alloionematidae</taxon>
        <taxon>Rhabditophanes</taxon>
    </lineage>
</organism>
<sequence length="1309" mass="143908">MDKSDGVIESLGEFPLEDCMPKCSTQQKVFLEKYPTYDGRGTVIAVLDTGIDPSLPGLQVTSDGKRKVLEVLDTTGNGDISTDTVVSAVDGYIVGLTGRKLKIPAEWKNPSGKYFIGQKNIYEFYNKELIERITEHKKVKFMASAHNLAVADVRRLLQQHEEEIGGKSEKPEDKRKRDDLIAQIEYLKNTESIVDEGPVADVIVFNDGTKFQTCIDTSYRGRLSLCKLIGDFKETGDVGFINEIDKLSYTVDVKAQGKLTEITVPVGSHGSHVAHIAAACYPEQSKKDGLAPGAQLISICIGDGRLGSTETGAALIRAFNYCIEKKVDVVNLSYGEASTVDNKGKIVDVINNMVNKHGILFISSAGNAGPALTTSGSVGSTTSNVLGIGASITNRMSEAMYSIRQKITPNVYPWSSRGPNKDGFLGVSLIGPGCAVTGVPQYCAKGNQRMNGTSMAGPLVAASVAALLSGMKSVGIPITPYRMKLILENTAIPLKASDPFSQGKGMVSIDDAFEFAKKDPIKSIDTDLTGFQIQIDDGKLKRGIYIRESWQNRKQEYVVKVKPQFKSLCDVDKMINFEKNILLICKDDAICKYPKYLSLQADGSEFSINVDPTQVQKGTVHYAEILAYDSACKQLGPLFSVPITIINPIIVGNDGKFSKKVTALPGIPERTFLKVPNGVDYFDLKIKNEGTGVSKCGIHVVQIFDDNAHRDTETVKQIALNPDAEINIPIRIREGHTAEICLTKTWASDESSNLSLDVQFHGLIPHPHKLTLNSSDGHAKFMLKNTEIKQTVGNISPTLKYCNVSLKPIANKLSPLSTRDLSTDGIQISQMLLTYDLSVSKAAEYTFAYPGLSNELYESPLDHLFIQVFTDTKKYIHSTANYPSRYPIKLEKGEYKILAQLRHSETGVLEKFADLPIVAAYKLAKGIDLEVFNSTADIIIPGAKKTAEIKFLPGESRQFYMSATIPPKTLSEFPVGSYLTGNFTVIRTSLSDTRAIVQYNIQYNITESTKANDKGALVCALTCKHTDEDKKSDDSEVVYNNIVRSALLNGIKNQSTKTKAKFLLDKAIAIKEDAEVYHAYLSKLLQIKNVTSNEIIAVADKIIEFTNLDELYLFFGKKEIQAEESCSIKKKMEKHKKFVVDAFKAKLNIMLDNNLKNTTTTIPKIFREGAVFPQCVETKAVESNGDKSPKSSSSGESTPLEIVEPVANEISTIVTLADIQKEYDILNSLVEESNVKLLPVAIKYNVAQGHFALALASIAKLCEDKKFGNSKVVDEMAKQLVECLEWHHVSAIMSNSKILSKYPTAYRLF</sequence>
<reference evidence="2" key="1">
    <citation type="submission" date="2016-11" db="UniProtKB">
        <authorList>
            <consortium name="WormBaseParasite"/>
        </authorList>
    </citation>
    <scope>IDENTIFICATION</scope>
    <source>
        <strain evidence="2">KR3021</strain>
    </source>
</reference>
<dbReference type="WBParaSite" id="RSKR_0001159200.1">
    <property type="protein sequence ID" value="RSKR_0001159200.1"/>
    <property type="gene ID" value="RSKR_0001159200"/>
</dbReference>
<evidence type="ECO:0000313" key="1">
    <source>
        <dbReference type="Proteomes" id="UP000095286"/>
    </source>
</evidence>
<evidence type="ECO:0000313" key="2">
    <source>
        <dbReference type="WBParaSite" id="RSKR_0001159200.1"/>
    </source>
</evidence>
<dbReference type="Proteomes" id="UP000095286">
    <property type="component" value="Unplaced"/>
</dbReference>
<accession>A0AC35UHN6</accession>
<protein>
    <submittedName>
        <fullName evidence="2">Tripeptidyl-peptidase 2</fullName>
    </submittedName>
</protein>
<proteinExistence type="predicted"/>